<feature type="domain" description="URB1 C-terminal" evidence="1">
    <location>
        <begin position="173"/>
        <end position="367"/>
    </location>
</feature>
<dbReference type="STRING" id="597456.A0A0L7R9U6"/>
<dbReference type="GO" id="GO:0000463">
    <property type="term" value="P:maturation of LSU-rRNA from tricistronic rRNA transcript (SSU-rRNA, 5.8S rRNA, LSU-rRNA)"/>
    <property type="evidence" value="ECO:0007669"/>
    <property type="project" value="TreeGrafter"/>
</dbReference>
<dbReference type="OrthoDB" id="72892at2759"/>
<reference evidence="2 3" key="1">
    <citation type="submission" date="2015-07" db="EMBL/GenBank/DDBJ databases">
        <title>The genome of Habropoda laboriosa.</title>
        <authorList>
            <person name="Pan H."/>
            <person name="Kapheim K."/>
        </authorList>
    </citation>
    <scope>NUCLEOTIDE SEQUENCE [LARGE SCALE GENOMIC DNA]</scope>
    <source>
        <strain evidence="2">0110345459</strain>
    </source>
</reference>
<dbReference type="Proteomes" id="UP000053825">
    <property type="component" value="Unassembled WGS sequence"/>
</dbReference>
<proteinExistence type="predicted"/>
<evidence type="ECO:0000259" key="1">
    <source>
        <dbReference type="Pfam" id="PF16201"/>
    </source>
</evidence>
<name>A0A0L7R9U6_9HYME</name>
<dbReference type="InterPro" id="IPR039844">
    <property type="entry name" value="URB1"/>
</dbReference>
<keyword evidence="3" id="KW-1185">Reference proteome</keyword>
<dbReference type="Pfam" id="PF16201">
    <property type="entry name" value="NopRA1"/>
    <property type="match status" value="1"/>
</dbReference>
<dbReference type="InterPro" id="IPR032436">
    <property type="entry name" value="URB1_C"/>
</dbReference>
<evidence type="ECO:0000313" key="2">
    <source>
        <dbReference type="EMBL" id="KOC67633.1"/>
    </source>
</evidence>
<dbReference type="SUPFAM" id="SSF48371">
    <property type="entry name" value="ARM repeat"/>
    <property type="match status" value="1"/>
</dbReference>
<dbReference type="GO" id="GO:0005730">
    <property type="term" value="C:nucleolus"/>
    <property type="evidence" value="ECO:0007669"/>
    <property type="project" value="TreeGrafter"/>
</dbReference>
<dbReference type="GO" id="GO:0000466">
    <property type="term" value="P:maturation of 5.8S rRNA from tricistronic rRNA transcript (SSU-rRNA, 5.8S rRNA, LSU-rRNA)"/>
    <property type="evidence" value="ECO:0007669"/>
    <property type="project" value="TreeGrafter"/>
</dbReference>
<gene>
    <name evidence="2" type="ORF">WH47_11381</name>
</gene>
<dbReference type="PANTHER" id="PTHR13500:SF0">
    <property type="entry name" value="NUCLEOLAR PRE-RIBOSOMAL-ASSOCIATED PROTEIN 1"/>
    <property type="match status" value="1"/>
</dbReference>
<dbReference type="AlphaFoldDB" id="A0A0L7R9U6"/>
<dbReference type="InterPro" id="IPR016024">
    <property type="entry name" value="ARM-type_fold"/>
</dbReference>
<sequence>MTTSHSEFINVMLESSDTKGDLVKLLWILIQKNKTVMALTHIPVYLAAYNATLTEADQYILLILQYYESNNLNIHEYRPYIWGNAATIYYSVKGEEYTSLWRQPSISQVLNLFEEDIVNNTIKHYPVDRALNNNDLCKTNHVYDPAFYLPLLCFLLSENNVVPYYKVVQCGALALTFAACSSKHSDIRMVAYTVIARYYSHLEASRWKAKLLWMRLIDALRYGIISQESKFNSARLNCLVSTFLARTSLIATYPLHPLYSALQTFLMAKPAMDINTIPELLQLFHSSDVEYKEHRYWILENIRDGMKTESELDIAFKCVLFKMLLDFYISTLSDANTKKLILEVIDVTLKITKGSVFLIEGHGLLPWLFEVARNSYKYGVQYIELIVKIMDKILNIILNIKGDTVHYKLMLLNVALCLKSHLVKNIKIGTFTLYINILQTLLLSKCMKVIVTKEHMTEILEFSKNLLDDVDECEDMLRFGCEYVTKVHCLNNNDEIEVAKNSLRTLVWTWCIHEVKQNNI</sequence>
<dbReference type="EMBL" id="KQ414620">
    <property type="protein sequence ID" value="KOC67633.1"/>
    <property type="molecule type" value="Genomic_DNA"/>
</dbReference>
<accession>A0A0L7R9U6</accession>
<organism evidence="2 3">
    <name type="scientific">Habropoda laboriosa</name>
    <dbReference type="NCBI Taxonomy" id="597456"/>
    <lineage>
        <taxon>Eukaryota</taxon>
        <taxon>Metazoa</taxon>
        <taxon>Ecdysozoa</taxon>
        <taxon>Arthropoda</taxon>
        <taxon>Hexapoda</taxon>
        <taxon>Insecta</taxon>
        <taxon>Pterygota</taxon>
        <taxon>Neoptera</taxon>
        <taxon>Endopterygota</taxon>
        <taxon>Hymenoptera</taxon>
        <taxon>Apocrita</taxon>
        <taxon>Aculeata</taxon>
        <taxon>Apoidea</taxon>
        <taxon>Anthophila</taxon>
        <taxon>Apidae</taxon>
        <taxon>Habropoda</taxon>
    </lineage>
</organism>
<dbReference type="PANTHER" id="PTHR13500">
    <property type="entry name" value="NUCLEOLAR PRERIBOSOMAL-ASSOCIATED PROTEIN 1"/>
    <property type="match status" value="1"/>
</dbReference>
<evidence type="ECO:0000313" key="3">
    <source>
        <dbReference type="Proteomes" id="UP000053825"/>
    </source>
</evidence>
<protein>
    <submittedName>
        <fullName evidence="2">Nucleolar pre-ribosomal-associated protein 1</fullName>
    </submittedName>
</protein>